<name>A0A944M9X3_9GAMM</name>
<accession>A0A944M9X3</accession>
<gene>
    <name evidence="1" type="ORF">KME65_13445</name>
</gene>
<dbReference type="Proteomes" id="UP000770889">
    <property type="component" value="Unassembled WGS sequence"/>
</dbReference>
<dbReference type="EMBL" id="JAHHGM010000012">
    <property type="protein sequence ID" value="MBT2989953.1"/>
    <property type="molecule type" value="Genomic_DNA"/>
</dbReference>
<sequence length="231" mass="26561">MKFKRIVMRGWKGRYARIPGDASVLHLKWVDGRYRTSIYWSRDDEIATCVATDSAEEMALAEAVSEAKRTMGGNGGGSFQINEFRQVIVPSSQGGMKRLLVGEISGEMGFDYPWEEGYMFDLSDVDGYDSGDIWERPYIGMRFNLSKGSKIYFWQEGREGGQSLYPERQDEELIRKLRAIRSWGAMRFIVNPWGIVLTKRPQQDAWKGDDSAWVPVYVGRINPGNWFKKEE</sequence>
<evidence type="ECO:0000313" key="1">
    <source>
        <dbReference type="EMBL" id="MBT2989953.1"/>
    </source>
</evidence>
<comment type="caution">
    <text evidence="1">The sequence shown here is derived from an EMBL/GenBank/DDBJ whole genome shotgun (WGS) entry which is preliminary data.</text>
</comment>
<organism evidence="1 2">
    <name type="scientific">Candidatus Thiodiazotropha taylori</name>
    <dbReference type="NCBI Taxonomy" id="2792791"/>
    <lineage>
        <taxon>Bacteria</taxon>
        <taxon>Pseudomonadati</taxon>
        <taxon>Pseudomonadota</taxon>
        <taxon>Gammaproteobacteria</taxon>
        <taxon>Chromatiales</taxon>
        <taxon>Sedimenticolaceae</taxon>
        <taxon>Candidatus Thiodiazotropha</taxon>
    </lineage>
</organism>
<evidence type="ECO:0000313" key="2">
    <source>
        <dbReference type="Proteomes" id="UP000770889"/>
    </source>
</evidence>
<proteinExistence type="predicted"/>
<reference evidence="1 2" key="1">
    <citation type="submission" date="2021-05" db="EMBL/GenBank/DDBJ databases">
        <title>Genetic and Functional Diversity in Clade A Lucinid endosymbionts from the Bahamas.</title>
        <authorList>
            <person name="Giani N.M."/>
            <person name="Engel A.S."/>
            <person name="Campbell B.J."/>
        </authorList>
    </citation>
    <scope>NUCLEOTIDE SEQUENCE [LARGE SCALE GENOMIC DNA]</scope>
    <source>
        <strain evidence="1">LUC16012Gg_MoonRockCtena</strain>
    </source>
</reference>
<dbReference type="AlphaFoldDB" id="A0A944M9X3"/>
<protein>
    <submittedName>
        <fullName evidence="1">Uncharacterized protein</fullName>
    </submittedName>
</protein>